<feature type="compositionally biased region" description="Basic residues" evidence="1">
    <location>
        <begin position="98"/>
        <end position="109"/>
    </location>
</feature>
<protein>
    <submittedName>
        <fullName evidence="2">Uncharacterized protein</fullName>
    </submittedName>
</protein>
<proteinExistence type="predicted"/>
<feature type="compositionally biased region" description="Acidic residues" evidence="1">
    <location>
        <begin position="286"/>
        <end position="306"/>
    </location>
</feature>
<feature type="region of interest" description="Disordered" evidence="1">
    <location>
        <begin position="1070"/>
        <end position="1107"/>
    </location>
</feature>
<dbReference type="EMBL" id="JAHRHY010000003">
    <property type="protein sequence ID" value="KAG9071200.1"/>
    <property type="molecule type" value="Genomic_DNA"/>
</dbReference>
<feature type="region of interest" description="Disordered" evidence="1">
    <location>
        <begin position="977"/>
        <end position="1003"/>
    </location>
</feature>
<feature type="compositionally biased region" description="Low complexity" evidence="1">
    <location>
        <begin position="253"/>
        <end position="269"/>
    </location>
</feature>
<feature type="region of interest" description="Disordered" evidence="1">
    <location>
        <begin position="902"/>
        <end position="927"/>
    </location>
</feature>
<evidence type="ECO:0000313" key="3">
    <source>
        <dbReference type="Proteomes" id="UP000707451"/>
    </source>
</evidence>
<name>A0A9P8BWR7_9FUNG</name>
<feature type="compositionally biased region" description="Basic residues" evidence="1">
    <location>
        <begin position="909"/>
        <end position="920"/>
    </location>
</feature>
<dbReference type="Proteomes" id="UP000707451">
    <property type="component" value="Unassembled WGS sequence"/>
</dbReference>
<sequence length="1391" mass="157239">MRLDHRGSIFFQFLSDHYQAHVYEFSSLGKAKKYSPRSCSQTTKSIGFLKAADHVQTNIEYLVLGTAIHATPRPQPPERASLTAFTDMEHPTPATYREHHRPHGGKGKKRDAEWGDLQKAVLVSAYEDHCKDFINAEIEKRASVLQKIKTKTNSDTQALKDKELADLTTSWLERTKSPINFKDFVAAARTDFRSPHLTEDMVRKKIGKGLIDVWRQVVKDHLQPGWGQVMENVIVGSQYVADRGGRTRLAAVSHLPSSSGPSSGSTSSLQKRIGQSGTGADAGYMDVDEEQDNDDDEEDQDSDDNEDGSHQYRSITVTLNQVLRPDLKQELQHVIDALDSRQDTMTDLMSDAAVLGQKIVLLAARQFGVGNAEEFPLGDLLPDGFRPRVSDVTLSTHRVPIAPLDADIVRWIEEQEDQSKKAKDLRNILSAEAFRFFIARNLGVKSGQQDENNNDKDNISMEHPFWQDVSDHVRELSTRRPSLPPKDHPLHGLMQTINAFTRDLSQDFQQLLNDSKERETRLAVLTQAIRQMITSEPTLTQGNRLKPLDEEFSKSIKPSTTAALEAELEDILIAGIAADEANDWLAKEYLQHEEDRLTALLDKDCHVSSKAKRMNAETPADRITGLHAVMKMLLQSPSLERPVDACYVQRVCKGIKPTTAECTTVATLVNLLRPFVPKRRLPRSSKDMKTEERVGGYTYKAEAHMALRAPFLVLANEFFRVAGYPGSMRKLTPQISPSSRHALSLTRSSLSEILYSSKGNQFDYYDNNHNIVRTRPTIQQRARLFFSLFNRHAVERLCSQYQMEFAFRMIYIDNLRIRIIGRSIGHGQQGRVGYPIVSSFDTSRKAKKKKRSPASIDWVQEVRYMDADTELAEEEFAKAELNLEEAESTLKVLRSELEPLREAKAKSARDKKRLARRRRQGDKSEGLLEQMTAARHDFRSKQDLYQSKLKPTLLAEEEVKTLRRYRYYWMRLQHFTKDTKPDPEPEPDTSSESLKTCRDPSWDRPELEDYAEHIKLTHLKPRDSRTITLGSFDPGIAKMLQGSRMSLRDVAARLNIYQLLQNEDVDTNGKDAEMLGHHDGQDVNKADCGDSYSHSHSHNSNATEDQDEDADIFIPHHSSTVQVPEPPPAATVPPAITTTANQINHLSYMNKAARRRNRRLTPEWKSAHQVSNNSITHLLSIPELDKIQSERMSTRSVLRNFERNKTTVKDRRTREILTKRTYAGLAANQRRFFQDVDATATTTITNTPSHGELSITPNTEPLIIDGYCHVPDCQQYHTSSHPFGNYHPTNICLLENPKPLPVILYGAAGSGNRDKNAAACIALSGFTTLLADDHNPLPPFRLRTRPPRPSLQENSPTNIFSNSTSVTSGLFITSNVTAWIRATLDLSMRAE</sequence>
<keyword evidence="3" id="KW-1185">Reference proteome</keyword>
<organism evidence="2 3">
    <name type="scientific">Linnemannia hyalina</name>
    <dbReference type="NCBI Taxonomy" id="64524"/>
    <lineage>
        <taxon>Eukaryota</taxon>
        <taxon>Fungi</taxon>
        <taxon>Fungi incertae sedis</taxon>
        <taxon>Mucoromycota</taxon>
        <taxon>Mortierellomycotina</taxon>
        <taxon>Mortierellomycetes</taxon>
        <taxon>Mortierellales</taxon>
        <taxon>Mortierellaceae</taxon>
        <taxon>Linnemannia</taxon>
    </lineage>
</organism>
<comment type="caution">
    <text evidence="2">The sequence shown here is derived from an EMBL/GenBank/DDBJ whole genome shotgun (WGS) entry which is preliminary data.</text>
</comment>
<gene>
    <name evidence="2" type="ORF">KI688_008745</name>
</gene>
<feature type="region of interest" description="Disordered" evidence="1">
    <location>
        <begin position="253"/>
        <end position="312"/>
    </location>
</feature>
<reference evidence="2" key="1">
    <citation type="submission" date="2021-06" db="EMBL/GenBank/DDBJ databases">
        <title>Genome Sequence of Mortierella hyaline Strain SCG-10, a Cold-Adapted, Nitrate-Reducing Fungus Isolated from Soil in Minnesota, USA.</title>
        <authorList>
            <person name="Aldossari N."/>
        </authorList>
    </citation>
    <scope>NUCLEOTIDE SEQUENCE</scope>
    <source>
        <strain evidence="2">SCG-10</strain>
    </source>
</reference>
<feature type="compositionally biased region" description="Low complexity" evidence="1">
    <location>
        <begin position="1091"/>
        <end position="1101"/>
    </location>
</feature>
<feature type="compositionally biased region" description="Basic and acidic residues" evidence="1">
    <location>
        <begin position="1070"/>
        <end position="1088"/>
    </location>
</feature>
<dbReference type="OrthoDB" id="2436324at2759"/>
<evidence type="ECO:0000313" key="2">
    <source>
        <dbReference type="EMBL" id="KAG9071200.1"/>
    </source>
</evidence>
<feature type="region of interest" description="Disordered" evidence="1">
    <location>
        <begin position="92"/>
        <end position="111"/>
    </location>
</feature>
<evidence type="ECO:0000256" key="1">
    <source>
        <dbReference type="SAM" id="MobiDB-lite"/>
    </source>
</evidence>
<accession>A0A9P8BWR7</accession>